<evidence type="ECO:0000259" key="5">
    <source>
        <dbReference type="Pfam" id="PF13490"/>
    </source>
</evidence>
<proteinExistence type="inferred from homology"/>
<feature type="domain" description="Putative zinc-finger" evidence="5">
    <location>
        <begin position="9"/>
        <end position="42"/>
    </location>
</feature>
<comment type="caution">
    <text evidence="7">The sequence shown here is derived from an EMBL/GenBank/DDBJ whole genome shotgun (WGS) entry which is preliminary data.</text>
</comment>
<evidence type="ECO:0000313" key="8">
    <source>
        <dbReference type="Proteomes" id="UP000465601"/>
    </source>
</evidence>
<gene>
    <name evidence="7" type="ORF">F8153_10165</name>
</gene>
<dbReference type="InterPro" id="IPR025645">
    <property type="entry name" value="DUF4349"/>
</dbReference>
<evidence type="ECO:0000256" key="4">
    <source>
        <dbReference type="SAM" id="Phobius"/>
    </source>
</evidence>
<reference evidence="7 8" key="1">
    <citation type="submission" date="2019-10" db="EMBL/GenBank/DDBJ databases">
        <title>Alkaliphilus serpentinus sp. nov. and Alkaliphilus pronyensis sp. nov., two novel anaerobic alkaliphilic species isolated from the serpentinized-hosted hydrothermal field of the Prony Bay (New Caledonia).</title>
        <authorList>
            <person name="Postec A."/>
        </authorList>
    </citation>
    <scope>NUCLEOTIDE SEQUENCE [LARGE SCALE GENOMIC DNA]</scope>
    <source>
        <strain evidence="7 8">LacT</strain>
    </source>
</reference>
<dbReference type="EMBL" id="WBZB01000037">
    <property type="protein sequence ID" value="KAB3529013.1"/>
    <property type="molecule type" value="Genomic_DNA"/>
</dbReference>
<keyword evidence="4" id="KW-0812">Transmembrane</keyword>
<keyword evidence="4" id="KW-1133">Transmembrane helix</keyword>
<feature type="transmembrane region" description="Helical" evidence="4">
    <location>
        <begin position="406"/>
        <end position="430"/>
    </location>
</feature>
<dbReference type="AlphaFoldDB" id="A0A833M6S6"/>
<feature type="domain" description="DUF4349" evidence="6">
    <location>
        <begin position="204"/>
        <end position="421"/>
    </location>
</feature>
<evidence type="ECO:0000256" key="3">
    <source>
        <dbReference type="SAM" id="Coils"/>
    </source>
</evidence>
<comment type="similarity">
    <text evidence="1">Belongs to the zinc-associated anti-sigma factor (ZAS) superfamily. Anti-sigma-W factor family.</text>
</comment>
<accession>A0A833M6S6</accession>
<dbReference type="Pfam" id="PF14257">
    <property type="entry name" value="DUF4349"/>
    <property type="match status" value="1"/>
</dbReference>
<keyword evidence="3" id="KW-0175">Coiled coil</keyword>
<evidence type="ECO:0000256" key="1">
    <source>
        <dbReference type="ARBA" id="ARBA00024353"/>
    </source>
</evidence>
<dbReference type="Pfam" id="PF13490">
    <property type="entry name" value="zf-HC2"/>
    <property type="match status" value="1"/>
</dbReference>
<evidence type="ECO:0000313" key="7">
    <source>
        <dbReference type="EMBL" id="KAB3529013.1"/>
    </source>
</evidence>
<organism evidence="7 8">
    <name type="scientific">Alkaliphilus serpentinus</name>
    <dbReference type="NCBI Taxonomy" id="1482731"/>
    <lineage>
        <taxon>Bacteria</taxon>
        <taxon>Bacillati</taxon>
        <taxon>Bacillota</taxon>
        <taxon>Clostridia</taxon>
        <taxon>Peptostreptococcales</taxon>
        <taxon>Natronincolaceae</taxon>
        <taxon>Alkaliphilus</taxon>
    </lineage>
</organism>
<dbReference type="OrthoDB" id="9808253at2"/>
<dbReference type="Proteomes" id="UP000465601">
    <property type="component" value="Unassembled WGS sequence"/>
</dbReference>
<evidence type="ECO:0000259" key="6">
    <source>
        <dbReference type="Pfam" id="PF14257"/>
    </source>
</evidence>
<keyword evidence="4" id="KW-0472">Membrane</keyword>
<protein>
    <recommendedName>
        <fullName evidence="2">Anti-sigma-W factor RsiW</fullName>
    </recommendedName>
</protein>
<dbReference type="InterPro" id="IPR041916">
    <property type="entry name" value="Anti_sigma_zinc_sf"/>
</dbReference>
<name>A0A833M6S6_9FIRM</name>
<sequence>MKGGVEMDCKNFDYYSSLYIDDMLSENEREDFLQHIEECSICKMALKNLQTVVECLKDIEDIELPPDFNTTLRQRLTSIEQPQITKTKKTLQWASKHWKGLAASLMIVVFSAAAFNAINGPLQYKASEELAYDSAPAEAPEEGGMNLFTTSMDQKTAEAEEYGNMEDSSNDVVVTGVRGRREVSLQFSEAMEAQEPQEAQSPMKLIHQGRLRIESSNFDGVYDNIINLVDEYRGYFQHSEIYYRQIVRDHPENSIRVANLSIRIPGDDFMEVFQKLRDLGVVLNHNISTVNITDQYRDIENEAKNLEIQEERLREILGKADKVEDLLRIENELSRVRNQINSLRGTLDNYDKLVSMATIDLELQEIKDPTIRIQPVDEGIWSKAKANFVNSVNSIIVITEKVFIKAFAILPVIILLAALSIILIVVYWMIKR</sequence>
<dbReference type="Gene3D" id="1.10.10.1320">
    <property type="entry name" value="Anti-sigma factor, zinc-finger domain"/>
    <property type="match status" value="1"/>
</dbReference>
<evidence type="ECO:0000256" key="2">
    <source>
        <dbReference type="ARBA" id="ARBA00024438"/>
    </source>
</evidence>
<feature type="coiled-coil region" evidence="3">
    <location>
        <begin position="289"/>
        <end position="353"/>
    </location>
</feature>
<dbReference type="InterPro" id="IPR027383">
    <property type="entry name" value="Znf_put"/>
</dbReference>
<keyword evidence="8" id="KW-1185">Reference proteome</keyword>